<feature type="transmembrane region" description="Helical" evidence="1">
    <location>
        <begin position="194"/>
        <end position="212"/>
    </location>
</feature>
<dbReference type="InterPro" id="IPR002656">
    <property type="entry name" value="Acyl_transf_3_dom"/>
</dbReference>
<protein>
    <submittedName>
        <fullName evidence="3">Acyltransferase</fullName>
        <ecNumber evidence="3">2.3.-.-</ecNumber>
    </submittedName>
</protein>
<sequence length="357" mass="43180">MNRLRELDFLRGIAILLVLFRHQFLFYWTKNMGWIGVDLFFVLSGFLVSGLLFKEYKIYNKIDGKRFLIRRGFKIYPIFYLFYLLYMVPFFMNGTTLDFRKIITDLLFLQNYATGWGYAYAASWSLAVEEHFYFGLVFIFYFISNDKLKDIKKVQTDFFVEKILVLILVLILLLRVISNVYFEGQFIRNFTMTHLRIDALLFGVLISYLYHFKEHFFRKKFNNLRYYLFFIAVLFLIFTPFIEPLNSFFVKTIGFTMVYIAFGVLLCYVLLIPNINEILDRVLSKFLVDLIAKIGFCSYSIYVIHTFVIFWIHQFKIENHYINFIFVVFCSCFLGYFMTHYIEKYFLKVREYYFKSK</sequence>
<keyword evidence="3" id="KW-0012">Acyltransferase</keyword>
<evidence type="ECO:0000313" key="3">
    <source>
        <dbReference type="EMBL" id="MFK7003357.1"/>
    </source>
</evidence>
<feature type="transmembrane region" description="Helical" evidence="1">
    <location>
        <begin position="224"/>
        <end position="242"/>
    </location>
</feature>
<feature type="transmembrane region" description="Helical" evidence="1">
    <location>
        <begin position="163"/>
        <end position="182"/>
    </location>
</feature>
<feature type="transmembrane region" description="Helical" evidence="1">
    <location>
        <begin position="118"/>
        <end position="143"/>
    </location>
</feature>
<feature type="transmembrane region" description="Helical" evidence="1">
    <location>
        <begin position="9"/>
        <end position="28"/>
    </location>
</feature>
<gene>
    <name evidence="3" type="ORF">V3467_05770</name>
</gene>
<proteinExistence type="predicted"/>
<name>A0ABW8PFM5_9FLAO</name>
<dbReference type="InterPro" id="IPR050879">
    <property type="entry name" value="Acyltransferase_3"/>
</dbReference>
<accession>A0ABW8PFM5</accession>
<keyword evidence="1" id="KW-0472">Membrane</keyword>
<feature type="transmembrane region" description="Helical" evidence="1">
    <location>
        <begin position="291"/>
        <end position="312"/>
    </location>
</feature>
<dbReference type="PANTHER" id="PTHR23028">
    <property type="entry name" value="ACETYLTRANSFERASE"/>
    <property type="match status" value="1"/>
</dbReference>
<dbReference type="GO" id="GO:0016746">
    <property type="term" value="F:acyltransferase activity"/>
    <property type="evidence" value="ECO:0007669"/>
    <property type="project" value="UniProtKB-KW"/>
</dbReference>
<reference evidence="3 4" key="1">
    <citation type="submission" date="2024-02" db="EMBL/GenBank/DDBJ databases">
        <title>Comparative Genomic Analysis of Flavobacterium Species Causing Columnaris Disease of Freshwater Fish in Thailand: Insights into Virulence and Resistance Mechanisms.</title>
        <authorList>
            <person name="Nguyen D."/>
            <person name="Chokmangmeepisarn P."/>
            <person name="Khianchaikhan K."/>
            <person name="Morishita M."/>
            <person name="Bunnoy A."/>
            <person name="Rodkhum C."/>
        </authorList>
    </citation>
    <scope>NUCLEOTIDE SEQUENCE [LARGE SCALE GENOMIC DNA]</scope>
    <source>
        <strain evidence="3 4">PCBSB2203</strain>
    </source>
</reference>
<feature type="domain" description="Acyltransferase 3" evidence="2">
    <location>
        <begin position="6"/>
        <end position="334"/>
    </location>
</feature>
<evidence type="ECO:0000313" key="4">
    <source>
        <dbReference type="Proteomes" id="UP001621713"/>
    </source>
</evidence>
<feature type="transmembrane region" description="Helical" evidence="1">
    <location>
        <begin position="324"/>
        <end position="342"/>
    </location>
</feature>
<dbReference type="Proteomes" id="UP001621713">
    <property type="component" value="Unassembled WGS sequence"/>
</dbReference>
<evidence type="ECO:0000259" key="2">
    <source>
        <dbReference type="Pfam" id="PF01757"/>
    </source>
</evidence>
<organism evidence="3 4">
    <name type="scientific">Flavobacterium covae</name>
    <dbReference type="NCBI Taxonomy" id="2906076"/>
    <lineage>
        <taxon>Bacteria</taxon>
        <taxon>Pseudomonadati</taxon>
        <taxon>Bacteroidota</taxon>
        <taxon>Flavobacteriia</taxon>
        <taxon>Flavobacteriales</taxon>
        <taxon>Flavobacteriaceae</taxon>
        <taxon>Flavobacterium</taxon>
    </lineage>
</organism>
<feature type="transmembrane region" description="Helical" evidence="1">
    <location>
        <begin position="73"/>
        <end position="92"/>
    </location>
</feature>
<feature type="transmembrane region" description="Helical" evidence="1">
    <location>
        <begin position="248"/>
        <end position="271"/>
    </location>
</feature>
<evidence type="ECO:0000256" key="1">
    <source>
        <dbReference type="SAM" id="Phobius"/>
    </source>
</evidence>
<comment type="caution">
    <text evidence="3">The sequence shown here is derived from an EMBL/GenBank/DDBJ whole genome shotgun (WGS) entry which is preliminary data.</text>
</comment>
<keyword evidence="4" id="KW-1185">Reference proteome</keyword>
<dbReference type="EC" id="2.3.-.-" evidence="3"/>
<dbReference type="EMBL" id="JAZHOJ010000009">
    <property type="protein sequence ID" value="MFK7003357.1"/>
    <property type="molecule type" value="Genomic_DNA"/>
</dbReference>
<keyword evidence="1" id="KW-1133">Transmembrane helix</keyword>
<feature type="transmembrane region" description="Helical" evidence="1">
    <location>
        <begin position="34"/>
        <end position="53"/>
    </location>
</feature>
<keyword evidence="3" id="KW-0808">Transferase</keyword>
<dbReference type="RefSeq" id="WP_088466843.1">
    <property type="nucleotide sequence ID" value="NZ_CP097867.1"/>
</dbReference>
<dbReference type="PANTHER" id="PTHR23028:SF53">
    <property type="entry name" value="ACYL_TRANSF_3 DOMAIN-CONTAINING PROTEIN"/>
    <property type="match status" value="1"/>
</dbReference>
<keyword evidence="1" id="KW-0812">Transmembrane</keyword>
<dbReference type="Pfam" id="PF01757">
    <property type="entry name" value="Acyl_transf_3"/>
    <property type="match status" value="1"/>
</dbReference>